<dbReference type="GO" id="GO:0005739">
    <property type="term" value="C:mitochondrion"/>
    <property type="evidence" value="ECO:0007669"/>
    <property type="project" value="TreeGrafter"/>
</dbReference>
<accession>A0A8W8L3I3</accession>
<sequence>MGLYVKSLKEFNKCTMSLFCGRQLVLQAIISPLLRHRFNPITLCADHPSPRNYLQYFSRLILQRSCHSETQLEESKRKWTTEFVDSALEKIRSEDKTFYSVSLKEVMKKLQCLSSANISADQIANLMKESPHFLKGKNMEPILKVLQDQGFEGSGIYEILLSFGRITDEDPTELSALLMFLRSIYRTDRKFTRVVTTHPEVLSLIPAKINARVNTLQELFKSDDVLELTIMSPHIIFEDMETIQEKFDYVFHTMGISQRQMMYSNMFNYSLLHIQTRHVFLERAGFYKKTKKEKGEINTNPLLQDILGLSDKVFAKKFGKMTEQDYKTFAKYFAQEVETYME</sequence>
<dbReference type="GO" id="GO:0003676">
    <property type="term" value="F:nucleic acid binding"/>
    <property type="evidence" value="ECO:0007669"/>
    <property type="project" value="InterPro"/>
</dbReference>
<reference evidence="3" key="1">
    <citation type="submission" date="2022-08" db="UniProtKB">
        <authorList>
            <consortium name="EnsemblMetazoa"/>
        </authorList>
    </citation>
    <scope>IDENTIFICATION</scope>
    <source>
        <strain evidence="3">05x7-T-G4-1.051#20</strain>
    </source>
</reference>
<dbReference type="GO" id="GO:0006390">
    <property type="term" value="P:mitochondrial transcription"/>
    <property type="evidence" value="ECO:0007669"/>
    <property type="project" value="TreeGrafter"/>
</dbReference>
<keyword evidence="2" id="KW-0809">Transit peptide</keyword>
<evidence type="ECO:0008006" key="5">
    <source>
        <dbReference type="Google" id="ProtNLM"/>
    </source>
</evidence>
<dbReference type="Proteomes" id="UP000005408">
    <property type="component" value="Unassembled WGS sequence"/>
</dbReference>
<organism evidence="3 4">
    <name type="scientific">Magallana gigas</name>
    <name type="common">Pacific oyster</name>
    <name type="synonym">Crassostrea gigas</name>
    <dbReference type="NCBI Taxonomy" id="29159"/>
    <lineage>
        <taxon>Eukaryota</taxon>
        <taxon>Metazoa</taxon>
        <taxon>Spiralia</taxon>
        <taxon>Lophotrochozoa</taxon>
        <taxon>Mollusca</taxon>
        <taxon>Bivalvia</taxon>
        <taxon>Autobranchia</taxon>
        <taxon>Pteriomorphia</taxon>
        <taxon>Ostreida</taxon>
        <taxon>Ostreoidea</taxon>
        <taxon>Ostreidae</taxon>
        <taxon>Magallana</taxon>
    </lineage>
</organism>
<dbReference type="Pfam" id="PF02536">
    <property type="entry name" value="mTERF"/>
    <property type="match status" value="1"/>
</dbReference>
<comment type="similarity">
    <text evidence="1">Belongs to the mTERF family.</text>
</comment>
<dbReference type="PANTHER" id="PTHR13068:SF203">
    <property type="entry name" value="TRANSCRIPTION TERMINATION FACTOR 4, MITOCHONDRIAL"/>
    <property type="match status" value="1"/>
</dbReference>
<evidence type="ECO:0000256" key="2">
    <source>
        <dbReference type="ARBA" id="ARBA00022946"/>
    </source>
</evidence>
<evidence type="ECO:0000313" key="3">
    <source>
        <dbReference type="EnsemblMetazoa" id="G26273.4:cds"/>
    </source>
</evidence>
<dbReference type="InterPro" id="IPR038538">
    <property type="entry name" value="MTERF_sf"/>
</dbReference>
<dbReference type="AlphaFoldDB" id="A0A8W8L3I3"/>
<dbReference type="EnsemblMetazoa" id="G26273.4">
    <property type="protein sequence ID" value="G26273.4:cds"/>
    <property type="gene ID" value="G26273"/>
</dbReference>
<protein>
    <recommendedName>
        <fullName evidence="5">Transcription termination factor 4, mitochondrial</fullName>
    </recommendedName>
</protein>
<keyword evidence="4" id="KW-1185">Reference proteome</keyword>
<dbReference type="InterPro" id="IPR003690">
    <property type="entry name" value="MTERF"/>
</dbReference>
<evidence type="ECO:0000313" key="4">
    <source>
        <dbReference type="Proteomes" id="UP000005408"/>
    </source>
</evidence>
<proteinExistence type="inferred from homology"/>
<dbReference type="GO" id="GO:0061668">
    <property type="term" value="P:mitochondrial ribosome assembly"/>
    <property type="evidence" value="ECO:0007669"/>
    <property type="project" value="TreeGrafter"/>
</dbReference>
<dbReference type="Gene3D" id="1.25.70.10">
    <property type="entry name" value="Transcription termination factor 3, mitochondrial"/>
    <property type="match status" value="1"/>
</dbReference>
<evidence type="ECO:0000256" key="1">
    <source>
        <dbReference type="ARBA" id="ARBA00007692"/>
    </source>
</evidence>
<dbReference type="PANTHER" id="PTHR13068">
    <property type="entry name" value="CGI-12 PROTEIN-RELATED"/>
    <property type="match status" value="1"/>
</dbReference>
<name>A0A8W8L3I3_MAGGI</name>